<evidence type="ECO:0000313" key="3">
    <source>
        <dbReference type="Proteomes" id="UP000298860"/>
    </source>
</evidence>
<accession>A0A4D4J532</accession>
<dbReference type="InterPro" id="IPR050471">
    <property type="entry name" value="AB_hydrolase"/>
</dbReference>
<dbReference type="SUPFAM" id="SSF53474">
    <property type="entry name" value="alpha/beta-Hydrolases"/>
    <property type="match status" value="1"/>
</dbReference>
<protein>
    <recommendedName>
        <fullName evidence="1">AB hydrolase-1 domain-containing protein</fullName>
    </recommendedName>
</protein>
<feature type="domain" description="AB hydrolase-1" evidence="1">
    <location>
        <begin position="8"/>
        <end position="96"/>
    </location>
</feature>
<name>A0A4D4J532_9PSEU</name>
<evidence type="ECO:0000313" key="2">
    <source>
        <dbReference type="EMBL" id="GDY29073.1"/>
    </source>
</evidence>
<dbReference type="PANTHER" id="PTHR43433">
    <property type="entry name" value="HYDROLASE, ALPHA/BETA FOLD FAMILY PROTEIN"/>
    <property type="match status" value="1"/>
</dbReference>
<proteinExistence type="predicted"/>
<sequence length="107" mass="11348">MDWWDTDFCRRLADGGRFVIRYDHRDTGRSITYPPDAPDYTGPDLVDDAVGLIDVLAGGRAHVVGLSMGGGIALSLAIEHPGHVATLTLVSTSSGPADDLPGMADRL</sequence>
<organism evidence="2 3">
    <name type="scientific">Gandjariella thermophila</name>
    <dbReference type="NCBI Taxonomy" id="1931992"/>
    <lineage>
        <taxon>Bacteria</taxon>
        <taxon>Bacillati</taxon>
        <taxon>Actinomycetota</taxon>
        <taxon>Actinomycetes</taxon>
        <taxon>Pseudonocardiales</taxon>
        <taxon>Pseudonocardiaceae</taxon>
        <taxon>Gandjariella</taxon>
    </lineage>
</organism>
<dbReference type="GO" id="GO:0004806">
    <property type="term" value="F:triacylglycerol lipase activity"/>
    <property type="evidence" value="ECO:0007669"/>
    <property type="project" value="TreeGrafter"/>
</dbReference>
<dbReference type="Gene3D" id="3.40.50.1820">
    <property type="entry name" value="alpha/beta hydrolase"/>
    <property type="match status" value="1"/>
</dbReference>
<keyword evidence="3" id="KW-1185">Reference proteome</keyword>
<dbReference type="PRINTS" id="PR00111">
    <property type="entry name" value="ABHYDROLASE"/>
</dbReference>
<dbReference type="Pfam" id="PF00561">
    <property type="entry name" value="Abhydrolase_1"/>
    <property type="match status" value="1"/>
</dbReference>
<dbReference type="EMBL" id="BJFL01000002">
    <property type="protein sequence ID" value="GDY29073.1"/>
    <property type="molecule type" value="Genomic_DNA"/>
</dbReference>
<dbReference type="InterPro" id="IPR029058">
    <property type="entry name" value="AB_hydrolase_fold"/>
</dbReference>
<evidence type="ECO:0000259" key="1">
    <source>
        <dbReference type="Pfam" id="PF00561"/>
    </source>
</evidence>
<comment type="caution">
    <text evidence="2">The sequence shown here is derived from an EMBL/GenBank/DDBJ whole genome shotgun (WGS) entry which is preliminary data.</text>
</comment>
<gene>
    <name evidence="2" type="ORF">GTS_07060</name>
</gene>
<dbReference type="Proteomes" id="UP000298860">
    <property type="component" value="Unassembled WGS sequence"/>
</dbReference>
<reference evidence="3" key="1">
    <citation type="submission" date="2019-04" db="EMBL/GenBank/DDBJ databases">
        <title>Draft genome sequence of Pseudonocardiaceae bacterium SL3-2-4.</title>
        <authorList>
            <person name="Ningsih F."/>
            <person name="Yokota A."/>
            <person name="Sakai Y."/>
            <person name="Nanatani K."/>
            <person name="Yabe S."/>
            <person name="Oetari A."/>
            <person name="Sjamsuridzal W."/>
        </authorList>
    </citation>
    <scope>NUCLEOTIDE SEQUENCE [LARGE SCALE GENOMIC DNA]</scope>
    <source>
        <strain evidence="3">SL3-2-4</strain>
    </source>
</reference>
<dbReference type="AlphaFoldDB" id="A0A4D4J532"/>
<dbReference type="RefSeq" id="WP_264081619.1">
    <property type="nucleotide sequence ID" value="NZ_BJFL01000002.1"/>
</dbReference>
<dbReference type="InterPro" id="IPR000073">
    <property type="entry name" value="AB_hydrolase_1"/>
</dbReference>
<dbReference type="PANTHER" id="PTHR43433:SF5">
    <property type="entry name" value="AB HYDROLASE-1 DOMAIN-CONTAINING PROTEIN"/>
    <property type="match status" value="1"/>
</dbReference>
<dbReference type="GO" id="GO:0046503">
    <property type="term" value="P:glycerolipid catabolic process"/>
    <property type="evidence" value="ECO:0007669"/>
    <property type="project" value="TreeGrafter"/>
</dbReference>